<feature type="signal peptide" evidence="7">
    <location>
        <begin position="1"/>
        <end position="21"/>
    </location>
</feature>
<dbReference type="PANTHER" id="PTHR43811:SF19">
    <property type="entry name" value="39 KDA FK506-BINDING NUCLEAR PROTEIN"/>
    <property type="match status" value="1"/>
</dbReference>
<evidence type="ECO:0000256" key="7">
    <source>
        <dbReference type="SAM" id="SignalP"/>
    </source>
</evidence>
<keyword evidence="3 5" id="KW-0697">Rotamase</keyword>
<evidence type="ECO:0000313" key="9">
    <source>
        <dbReference type="EMBL" id="RAW02786.1"/>
    </source>
</evidence>
<dbReference type="PROSITE" id="PS50059">
    <property type="entry name" value="FKBP_PPIASE"/>
    <property type="match status" value="1"/>
</dbReference>
<dbReference type="Pfam" id="PF00254">
    <property type="entry name" value="FKBP_C"/>
    <property type="match status" value="1"/>
</dbReference>
<protein>
    <recommendedName>
        <fullName evidence="6">Peptidyl-prolyl cis-trans isomerase</fullName>
        <ecNumber evidence="6">5.2.1.8</ecNumber>
    </recommendedName>
</protein>
<evidence type="ECO:0000313" key="10">
    <source>
        <dbReference type="Proteomes" id="UP000251889"/>
    </source>
</evidence>
<gene>
    <name evidence="9" type="ORF">DQQ10_01375</name>
</gene>
<sequence>MIMTKKSSVLIALLGLCLCMACEKPTEKVTPKGVKFTVVKSGTGEKAKKGESIVFHYIIKDSKDSVWNDSYINGIPGILPIEDSSSLEQEIGIQHIGRMISPLDSATLTLPASKFFSEIFGANVPPGFDTTLTFTLTFRAKEIIESHKAPQYLDELFKKRVPLQKAKDIKKIDDFLASKGIKAEQDTSGLRYVLHSNKGGVKPTPESCVEVSYQGLFLENNQEFDSAPSAVFPLRQVVPGWTYGIPKLGVGDSATLYLPSGLAYGARGRGRIPPDAILVFNVKLIRVGNAFDQATGACQ</sequence>
<name>A0A364Y6Q5_9BACT</name>
<evidence type="ECO:0000256" key="5">
    <source>
        <dbReference type="PROSITE-ProRule" id="PRU00277"/>
    </source>
</evidence>
<comment type="similarity">
    <text evidence="2 6">Belongs to the FKBP-type PPIase family.</text>
</comment>
<evidence type="ECO:0000256" key="4">
    <source>
        <dbReference type="ARBA" id="ARBA00023235"/>
    </source>
</evidence>
<dbReference type="GO" id="GO:0003755">
    <property type="term" value="F:peptidyl-prolyl cis-trans isomerase activity"/>
    <property type="evidence" value="ECO:0007669"/>
    <property type="project" value="UniProtKB-UniRule"/>
</dbReference>
<evidence type="ECO:0000256" key="1">
    <source>
        <dbReference type="ARBA" id="ARBA00000971"/>
    </source>
</evidence>
<feature type="domain" description="PPIase FKBP-type" evidence="8">
    <location>
        <begin position="206"/>
        <end position="288"/>
    </location>
</feature>
<feature type="chain" id="PRO_5016825150" description="Peptidyl-prolyl cis-trans isomerase" evidence="7">
    <location>
        <begin position="22"/>
        <end position="299"/>
    </location>
</feature>
<keyword evidence="4 5" id="KW-0413">Isomerase</keyword>
<dbReference type="EMBL" id="QMFY01000001">
    <property type="protein sequence ID" value="RAW02786.1"/>
    <property type="molecule type" value="Genomic_DNA"/>
</dbReference>
<dbReference type="AlphaFoldDB" id="A0A364Y6Q5"/>
<dbReference type="Proteomes" id="UP000251889">
    <property type="component" value="Unassembled WGS sequence"/>
</dbReference>
<dbReference type="InterPro" id="IPR001179">
    <property type="entry name" value="PPIase_FKBP_dom"/>
</dbReference>
<evidence type="ECO:0000256" key="3">
    <source>
        <dbReference type="ARBA" id="ARBA00023110"/>
    </source>
</evidence>
<evidence type="ECO:0000256" key="2">
    <source>
        <dbReference type="ARBA" id="ARBA00006577"/>
    </source>
</evidence>
<proteinExistence type="inferred from homology"/>
<reference evidence="9 10" key="1">
    <citation type="submission" date="2018-06" db="EMBL/GenBank/DDBJ databases">
        <title>Chryseolinea flavus sp. nov., a member of the phylum Bacteroidetes isolated from soil.</title>
        <authorList>
            <person name="Li Y."/>
            <person name="Wang J."/>
        </authorList>
    </citation>
    <scope>NUCLEOTIDE SEQUENCE [LARGE SCALE GENOMIC DNA]</scope>
    <source>
        <strain evidence="9 10">SDU1-6</strain>
    </source>
</reference>
<dbReference type="OrthoDB" id="9814548at2"/>
<comment type="catalytic activity">
    <reaction evidence="1 5 6">
        <text>[protein]-peptidylproline (omega=180) = [protein]-peptidylproline (omega=0)</text>
        <dbReference type="Rhea" id="RHEA:16237"/>
        <dbReference type="Rhea" id="RHEA-COMP:10747"/>
        <dbReference type="Rhea" id="RHEA-COMP:10748"/>
        <dbReference type="ChEBI" id="CHEBI:83833"/>
        <dbReference type="ChEBI" id="CHEBI:83834"/>
        <dbReference type="EC" id="5.2.1.8"/>
    </reaction>
</comment>
<accession>A0A364Y6Q5</accession>
<dbReference type="InterPro" id="IPR046357">
    <property type="entry name" value="PPIase_dom_sf"/>
</dbReference>
<evidence type="ECO:0000256" key="6">
    <source>
        <dbReference type="RuleBase" id="RU003915"/>
    </source>
</evidence>
<comment type="caution">
    <text evidence="9">The sequence shown here is derived from an EMBL/GenBank/DDBJ whole genome shotgun (WGS) entry which is preliminary data.</text>
</comment>
<dbReference type="EC" id="5.2.1.8" evidence="6"/>
<dbReference type="SUPFAM" id="SSF54534">
    <property type="entry name" value="FKBP-like"/>
    <property type="match status" value="2"/>
</dbReference>
<evidence type="ECO:0000259" key="8">
    <source>
        <dbReference type="PROSITE" id="PS50059"/>
    </source>
</evidence>
<dbReference type="PANTHER" id="PTHR43811">
    <property type="entry name" value="FKBP-TYPE PEPTIDYL-PROLYL CIS-TRANS ISOMERASE FKPA"/>
    <property type="match status" value="1"/>
</dbReference>
<dbReference type="Gene3D" id="3.10.50.40">
    <property type="match status" value="2"/>
</dbReference>
<keyword evidence="7" id="KW-0732">Signal</keyword>
<organism evidence="9 10">
    <name type="scientific">Pseudochryseolinea flava</name>
    <dbReference type="NCBI Taxonomy" id="2059302"/>
    <lineage>
        <taxon>Bacteria</taxon>
        <taxon>Pseudomonadati</taxon>
        <taxon>Bacteroidota</taxon>
        <taxon>Cytophagia</taxon>
        <taxon>Cytophagales</taxon>
        <taxon>Fulvivirgaceae</taxon>
        <taxon>Pseudochryseolinea</taxon>
    </lineage>
</organism>
<keyword evidence="10" id="KW-1185">Reference proteome</keyword>